<dbReference type="EC" id="1.6.99.1" evidence="7"/>
<dbReference type="SUPFAM" id="SSF51395">
    <property type="entry name" value="FMN-linked oxidoreductases"/>
    <property type="match status" value="1"/>
</dbReference>
<dbReference type="OrthoDB" id="3169239at2"/>
<keyword evidence="5 7" id="KW-0560">Oxidoreductase</keyword>
<dbReference type="InterPro" id="IPR013785">
    <property type="entry name" value="Aldolase_TIM"/>
</dbReference>
<evidence type="ECO:0000313" key="9">
    <source>
        <dbReference type="Proteomes" id="UP000037179"/>
    </source>
</evidence>
<dbReference type="GO" id="GO:0010181">
    <property type="term" value="F:FMN binding"/>
    <property type="evidence" value="ECO:0007669"/>
    <property type="project" value="InterPro"/>
</dbReference>
<proteinExistence type="predicted"/>
<dbReference type="Proteomes" id="UP000180166">
    <property type="component" value="Chromosome"/>
</dbReference>
<name>A0A0B8N924_9NOCA</name>
<keyword evidence="2" id="KW-0285">Flavoprotein</keyword>
<reference evidence="9" key="1">
    <citation type="submission" date="2015-07" db="EMBL/GenBank/DDBJ databases">
        <title>Nocardia seriolae U-1 whole genome shotgun sequence.</title>
        <authorList>
            <person name="Imajoh M."/>
            <person name="Fukumoto Y."/>
            <person name="Sukeda M."/>
            <person name="Yamane J."/>
            <person name="Yamasaki K."/>
            <person name="Shimizu M."/>
            <person name="Ohnishi K."/>
            <person name="Oshima S."/>
        </authorList>
    </citation>
    <scope>NUCLEOTIDE SEQUENCE [LARGE SCALE GENOMIC DNA]</scope>
    <source>
        <strain evidence="9">U-1</strain>
    </source>
</reference>
<dbReference type="AlphaFoldDB" id="A0A0B8N924"/>
<dbReference type="GO" id="GO:0050661">
    <property type="term" value="F:NADP binding"/>
    <property type="evidence" value="ECO:0007669"/>
    <property type="project" value="InterPro"/>
</dbReference>
<gene>
    <name evidence="7" type="ORF">NS506_06070</name>
    <name evidence="8" type="ORF">NSK11_contig00015-0070</name>
</gene>
<dbReference type="InterPro" id="IPR001155">
    <property type="entry name" value="OxRdtase_FMN_N"/>
</dbReference>
<dbReference type="PANTHER" id="PTHR43303:SF4">
    <property type="entry name" value="NADPH DEHYDROGENASE C23G7.10C-RELATED"/>
    <property type="match status" value="1"/>
</dbReference>
<evidence type="ECO:0000256" key="3">
    <source>
        <dbReference type="ARBA" id="ARBA00022643"/>
    </source>
</evidence>
<evidence type="ECO:0000313" key="7">
    <source>
        <dbReference type="EMBL" id="APB00107.1"/>
    </source>
</evidence>
<dbReference type="EMBL" id="CP017839">
    <property type="protein sequence ID" value="APB00107.1"/>
    <property type="molecule type" value="Genomic_DNA"/>
</dbReference>
<evidence type="ECO:0000313" key="8">
    <source>
        <dbReference type="EMBL" id="GAP27229.1"/>
    </source>
</evidence>
<dbReference type="PANTHER" id="PTHR43303">
    <property type="entry name" value="NADPH DEHYDROGENASE C23G7.10C-RELATED"/>
    <property type="match status" value="1"/>
</dbReference>
<reference evidence="7 10" key="3">
    <citation type="submission" date="2016-10" db="EMBL/GenBank/DDBJ databases">
        <title>Genome sequence of Nocardia seriolae strain EM150506, isolated from Anguila japonica.</title>
        <authorList>
            <person name="Han H.-J."/>
        </authorList>
    </citation>
    <scope>NUCLEOTIDE SEQUENCE [LARGE SCALE GENOMIC DNA]</scope>
    <source>
        <strain evidence="7 10">EM150506</strain>
    </source>
</reference>
<dbReference type="GeneID" id="93376575"/>
<evidence type="ECO:0000256" key="5">
    <source>
        <dbReference type="ARBA" id="ARBA00023002"/>
    </source>
</evidence>
<dbReference type="Gene3D" id="3.20.20.70">
    <property type="entry name" value="Aldolase class I"/>
    <property type="match status" value="3"/>
</dbReference>
<dbReference type="InterPro" id="IPR044152">
    <property type="entry name" value="YqjM-like"/>
</dbReference>
<reference evidence="8 9" key="2">
    <citation type="journal article" date="2016" name="Genome Announc.">
        <title>Draft Genome Sequence of Erythromycin- and Oxytetracycline-Sensitive Nocardia seriolae Strain U-1 (NBRC 110359).</title>
        <authorList>
            <person name="Imajoh M."/>
            <person name="Sukeda M."/>
            <person name="Shimizu M."/>
            <person name="Yamane J."/>
            <person name="Ohnishi K."/>
            <person name="Oshima S."/>
        </authorList>
    </citation>
    <scope>NUCLEOTIDE SEQUENCE [LARGE SCALE GENOMIC DNA]</scope>
    <source>
        <strain evidence="8 9">U-1</strain>
    </source>
</reference>
<evidence type="ECO:0000256" key="1">
    <source>
        <dbReference type="ARBA" id="ARBA00001917"/>
    </source>
</evidence>
<dbReference type="KEGG" id="nsr:NS506_06070"/>
<feature type="domain" description="NADH:flavin oxidoreductase/NADH oxidase N-terminal" evidence="6">
    <location>
        <begin position="14"/>
        <end position="116"/>
    </location>
</feature>
<protein>
    <submittedName>
        <fullName evidence="7">NADPH dehydrogenase</fullName>
        <ecNumber evidence="7">1.6.99.1</ecNumber>
    </submittedName>
    <submittedName>
        <fullName evidence="8">Oxidoreductase</fullName>
    </submittedName>
</protein>
<keyword evidence="3" id="KW-0288">FMN</keyword>
<keyword evidence="4" id="KW-0521">NADP</keyword>
<evidence type="ECO:0000259" key="6">
    <source>
        <dbReference type="Pfam" id="PF00724"/>
    </source>
</evidence>
<accession>A0A0B8N924</accession>
<dbReference type="RefSeq" id="WP_045436415.1">
    <property type="nucleotide sequence ID" value="NZ_AP017900.1"/>
</dbReference>
<feature type="domain" description="NADH:flavin oxidoreductase/NADH oxidase N-terminal" evidence="6">
    <location>
        <begin position="124"/>
        <end position="156"/>
    </location>
</feature>
<dbReference type="EMBL" id="BBYQ01000015">
    <property type="protein sequence ID" value="GAP27229.1"/>
    <property type="molecule type" value="Genomic_DNA"/>
</dbReference>
<dbReference type="GO" id="GO:0003959">
    <property type="term" value="F:NADPH dehydrogenase activity"/>
    <property type="evidence" value="ECO:0007669"/>
    <property type="project" value="UniProtKB-EC"/>
</dbReference>
<evidence type="ECO:0000256" key="4">
    <source>
        <dbReference type="ARBA" id="ARBA00022857"/>
    </source>
</evidence>
<keyword evidence="9" id="KW-1185">Reference proteome</keyword>
<comment type="cofactor">
    <cofactor evidence="1">
        <name>FMN</name>
        <dbReference type="ChEBI" id="CHEBI:58210"/>
    </cofactor>
</comment>
<sequence length="321" mass="33769">MRNALDEEIDLSALFTPSAVGTVAVRNRFAMAPLSRYAARCGIPAPELGAFYRRRAAGGVGLIISEGISIGDGVGEDGSGIAGIRGPGAVAAWRAIVAAVHAERVPIFAQLMYVARAGAVFETERTVAGFAQAARQARDAGFDGIEIHGAHGMLPARPAFAAELVGAVRAELGPGVPISYRFSQWEVDRYDARIAGSPAALEAMLRPIAAAGVAAFHPSTRRFDEPEFPELAGPDGQLSLAGWTRALTGQPAIIVGSIGLSRPDAPMSLRPLLRRFERGEFDIAAIGRAVLANPGFVGLVCAGRLGDLVPYDEHRHKTTLE</sequence>
<evidence type="ECO:0000313" key="10">
    <source>
        <dbReference type="Proteomes" id="UP000180166"/>
    </source>
</evidence>
<organism evidence="7 10">
    <name type="scientific">Nocardia seriolae</name>
    <dbReference type="NCBI Taxonomy" id="37332"/>
    <lineage>
        <taxon>Bacteria</taxon>
        <taxon>Bacillati</taxon>
        <taxon>Actinomycetota</taxon>
        <taxon>Actinomycetes</taxon>
        <taxon>Mycobacteriales</taxon>
        <taxon>Nocardiaceae</taxon>
        <taxon>Nocardia</taxon>
    </lineage>
</organism>
<evidence type="ECO:0000256" key="2">
    <source>
        <dbReference type="ARBA" id="ARBA00022630"/>
    </source>
</evidence>
<dbReference type="Proteomes" id="UP000037179">
    <property type="component" value="Unassembled WGS sequence"/>
</dbReference>
<dbReference type="Pfam" id="PF00724">
    <property type="entry name" value="Oxidored_FMN"/>
    <property type="match status" value="2"/>
</dbReference>